<keyword evidence="6" id="KW-0800">Toxin</keyword>
<comment type="cofactor">
    <cofactor evidence="1">
        <name>Mg(2+)</name>
        <dbReference type="ChEBI" id="CHEBI:18420"/>
    </cofactor>
</comment>
<name>A0AAW4BLS3_VIBAN</name>
<keyword evidence="9" id="KW-0479">Metal-binding</keyword>
<dbReference type="GO" id="GO:0016740">
    <property type="term" value="F:transferase activity"/>
    <property type="evidence" value="ECO:0007669"/>
    <property type="project" value="UniProtKB-KW"/>
</dbReference>
<keyword evidence="8" id="KW-0808">Transferase</keyword>
<evidence type="ECO:0000256" key="14">
    <source>
        <dbReference type="ARBA" id="ARBA00022842"/>
    </source>
</evidence>
<evidence type="ECO:0000256" key="8">
    <source>
        <dbReference type="ARBA" id="ARBA00022679"/>
    </source>
</evidence>
<dbReference type="EMBL" id="SCLC01001589">
    <property type="protein sequence ID" value="MBF4438021.1"/>
    <property type="molecule type" value="Genomic_DNA"/>
</dbReference>
<evidence type="ECO:0000256" key="6">
    <source>
        <dbReference type="ARBA" id="ARBA00022656"/>
    </source>
</evidence>
<evidence type="ECO:0000256" key="13">
    <source>
        <dbReference type="ARBA" id="ARBA00022813"/>
    </source>
</evidence>
<dbReference type="Proteomes" id="UP000786185">
    <property type="component" value="Unassembled WGS sequence"/>
</dbReference>
<evidence type="ECO:0000256" key="10">
    <source>
        <dbReference type="ARBA" id="ARBA00022737"/>
    </source>
</evidence>
<proteinExistence type="predicted"/>
<evidence type="ECO:0000256" key="5">
    <source>
        <dbReference type="ARBA" id="ARBA00022525"/>
    </source>
</evidence>
<dbReference type="GO" id="GO:0005576">
    <property type="term" value="C:extracellular region"/>
    <property type="evidence" value="ECO:0007669"/>
    <property type="project" value="UniProtKB-SubCell"/>
</dbReference>
<evidence type="ECO:0000256" key="20">
    <source>
        <dbReference type="ARBA" id="ARBA00023586"/>
    </source>
</evidence>
<dbReference type="Gene3D" id="3.40.50.11050">
    <property type="match status" value="1"/>
</dbReference>
<keyword evidence="4" id="KW-1032">Host cell membrane</keyword>
<evidence type="ECO:0000256" key="16">
    <source>
        <dbReference type="ARBA" id="ARBA00023026"/>
    </source>
</evidence>
<keyword evidence="16" id="KW-0843">Virulence</keyword>
<dbReference type="InterPro" id="IPR020974">
    <property type="entry name" value="CPD_dom"/>
</dbReference>
<comment type="subcellular location">
    <subcellularLocation>
        <location evidence="2">Host cell membrane</location>
    </subcellularLocation>
    <subcellularLocation>
        <location evidence="20">Host cytoplasm</location>
        <location evidence="20">Host cytosol</location>
    </subcellularLocation>
    <subcellularLocation>
        <location evidence="3">Secreted</location>
    </subcellularLocation>
</comment>
<keyword evidence="17" id="KW-0446">Lipid-binding</keyword>
<evidence type="ECO:0000256" key="18">
    <source>
        <dbReference type="ARBA" id="ARBA00023136"/>
    </source>
</evidence>
<organism evidence="22 23">
    <name type="scientific">Vibrio anguillarum</name>
    <name type="common">Listonella anguillarum</name>
    <dbReference type="NCBI Taxonomy" id="55601"/>
    <lineage>
        <taxon>Bacteria</taxon>
        <taxon>Pseudomonadati</taxon>
        <taxon>Pseudomonadota</taxon>
        <taxon>Gammaproteobacteria</taxon>
        <taxon>Vibrionales</taxon>
        <taxon>Vibrionaceae</taxon>
        <taxon>Vibrio</taxon>
    </lineage>
</organism>
<evidence type="ECO:0000256" key="12">
    <source>
        <dbReference type="ARBA" id="ARBA00022807"/>
    </source>
</evidence>
<keyword evidence="11" id="KW-0378">Hydrolase</keyword>
<evidence type="ECO:0000256" key="9">
    <source>
        <dbReference type="ARBA" id="ARBA00022723"/>
    </source>
</evidence>
<sequence>GNYRVVYGDPSKLDGKLRWQLVGHGRDDSEHNNTRLSGYSADELAVKLAKFQQAFGQAENISNKPDHISIVGCSLVSDDKQKGFGHQFINAMDANGLRVDVSVRNSDVAVDTTGRKHTQDANGNWVQKAENNKVSLTWNTQGEVTARDEIIRNGVAEGDIHLARVGASEVNEPARGAIGDNSEVF</sequence>
<protein>
    <submittedName>
        <fullName evidence="22">RTX toxin</fullName>
    </submittedName>
</protein>
<keyword evidence="19" id="KW-1035">Host cytoplasm</keyword>
<accession>A0AAW4BLS3</accession>
<evidence type="ECO:0000256" key="1">
    <source>
        <dbReference type="ARBA" id="ARBA00001946"/>
    </source>
</evidence>
<keyword evidence="13" id="KW-0068">Autocatalytic cleavage</keyword>
<dbReference type="GO" id="GO:0046872">
    <property type="term" value="F:metal ion binding"/>
    <property type="evidence" value="ECO:0007669"/>
    <property type="project" value="UniProtKB-KW"/>
</dbReference>
<dbReference type="Pfam" id="PF11713">
    <property type="entry name" value="Peptidase_C80"/>
    <property type="match status" value="1"/>
</dbReference>
<reference evidence="22" key="1">
    <citation type="journal article" date="2021" name="PeerJ">
        <title>Analysis of 44 Vibrio anguillarum genomes reveals high genetic diversity.</title>
        <authorList>
            <person name="Hansen M.J."/>
            <person name="Dalsgaard I."/>
        </authorList>
    </citation>
    <scope>NUCLEOTIDE SEQUENCE</scope>
    <source>
        <strain evidence="22">850617-1/1</strain>
    </source>
</reference>
<dbReference type="PROSITE" id="PS51771">
    <property type="entry name" value="CGT_MARTX_CPD"/>
    <property type="match status" value="1"/>
</dbReference>
<keyword evidence="7" id="KW-0645">Protease</keyword>
<evidence type="ECO:0000256" key="15">
    <source>
        <dbReference type="ARBA" id="ARBA00022870"/>
    </source>
</evidence>
<dbReference type="GO" id="GO:0008289">
    <property type="term" value="F:lipid binding"/>
    <property type="evidence" value="ECO:0007669"/>
    <property type="project" value="UniProtKB-KW"/>
</dbReference>
<evidence type="ECO:0000256" key="3">
    <source>
        <dbReference type="ARBA" id="ARBA00004613"/>
    </source>
</evidence>
<dbReference type="AlphaFoldDB" id="A0AAW4BLS3"/>
<feature type="non-terminal residue" evidence="22">
    <location>
        <position position="185"/>
    </location>
</feature>
<evidence type="ECO:0000313" key="23">
    <source>
        <dbReference type="Proteomes" id="UP000786185"/>
    </source>
</evidence>
<comment type="caution">
    <text evidence="22">The sequence shown here is derived from an EMBL/GenBank/DDBJ whole genome shotgun (WGS) entry which is preliminary data.</text>
</comment>
<feature type="domain" description="Peptidase C80" evidence="21">
    <location>
        <begin position="1"/>
        <end position="138"/>
    </location>
</feature>
<evidence type="ECO:0000256" key="2">
    <source>
        <dbReference type="ARBA" id="ARBA00004165"/>
    </source>
</evidence>
<keyword evidence="15" id="KW-1043">Host membrane</keyword>
<evidence type="ECO:0000256" key="4">
    <source>
        <dbReference type="ARBA" id="ARBA00022511"/>
    </source>
</evidence>
<keyword evidence="10" id="KW-0677">Repeat</keyword>
<gene>
    <name evidence="22" type="ORF">ERJ77_26770</name>
</gene>
<keyword evidence="12" id="KW-0788">Thiol protease</keyword>
<dbReference type="GO" id="GO:0090729">
    <property type="term" value="F:toxin activity"/>
    <property type="evidence" value="ECO:0007669"/>
    <property type="project" value="UniProtKB-KW"/>
</dbReference>
<dbReference type="GO" id="GO:0006508">
    <property type="term" value="P:proteolysis"/>
    <property type="evidence" value="ECO:0007669"/>
    <property type="project" value="UniProtKB-KW"/>
</dbReference>
<dbReference type="GO" id="GO:0008234">
    <property type="term" value="F:cysteine-type peptidase activity"/>
    <property type="evidence" value="ECO:0007669"/>
    <property type="project" value="UniProtKB-KW"/>
</dbReference>
<evidence type="ECO:0000256" key="11">
    <source>
        <dbReference type="ARBA" id="ARBA00022801"/>
    </source>
</evidence>
<feature type="non-terminal residue" evidence="22">
    <location>
        <position position="1"/>
    </location>
</feature>
<evidence type="ECO:0000313" key="22">
    <source>
        <dbReference type="EMBL" id="MBF4438021.1"/>
    </source>
</evidence>
<evidence type="ECO:0000256" key="17">
    <source>
        <dbReference type="ARBA" id="ARBA00023121"/>
    </source>
</evidence>
<keyword evidence="14" id="KW-0460">Magnesium</keyword>
<evidence type="ECO:0000256" key="7">
    <source>
        <dbReference type="ARBA" id="ARBA00022670"/>
    </source>
</evidence>
<dbReference type="GO" id="GO:0044164">
    <property type="term" value="C:host cell cytosol"/>
    <property type="evidence" value="ECO:0007669"/>
    <property type="project" value="UniProtKB-SubCell"/>
</dbReference>
<keyword evidence="18" id="KW-0472">Membrane</keyword>
<keyword evidence="5" id="KW-0964">Secreted</keyword>
<dbReference type="InterPro" id="IPR038383">
    <property type="entry name" value="CPD_dom_sf"/>
</dbReference>
<evidence type="ECO:0000256" key="19">
    <source>
        <dbReference type="ARBA" id="ARBA00023200"/>
    </source>
</evidence>
<evidence type="ECO:0000259" key="21">
    <source>
        <dbReference type="PROSITE" id="PS51771"/>
    </source>
</evidence>
<dbReference type="GO" id="GO:0020002">
    <property type="term" value="C:host cell plasma membrane"/>
    <property type="evidence" value="ECO:0007669"/>
    <property type="project" value="UniProtKB-SubCell"/>
</dbReference>